<dbReference type="PANTHER" id="PTHR38588:SF1">
    <property type="entry name" value="BLL0334 PROTEIN"/>
    <property type="match status" value="1"/>
</dbReference>
<proteinExistence type="predicted"/>
<keyword evidence="1" id="KW-0472">Membrane</keyword>
<evidence type="ECO:0000313" key="2">
    <source>
        <dbReference type="EMBL" id="RCL73184.1"/>
    </source>
</evidence>
<dbReference type="SUPFAM" id="SSF55961">
    <property type="entry name" value="Bet v1-like"/>
    <property type="match status" value="1"/>
</dbReference>
<dbReference type="EMBL" id="QOQD01000009">
    <property type="protein sequence ID" value="RCL73184.1"/>
    <property type="molecule type" value="Genomic_DNA"/>
</dbReference>
<sequence>MKLTGENTIQASREKVWEALNSPEVLKVTIPGAQEVEKSNEDEFKAVVEVKIGPVKAKFTGKINLTDLDPPKGYKLIGQGQGGAAGFAKGSASVNLTEDGANITKLKYEVDAQVGGKLAQVGQRLIQSASKTLADQFFNNLENYFNTDESLSKDINLAATSKDDSENKILFFNNRRNKIIFVMIVFLLSFLYFYNK</sequence>
<dbReference type="Pfam" id="PF06240">
    <property type="entry name" value="COXG"/>
    <property type="match status" value="1"/>
</dbReference>
<dbReference type="Gene3D" id="3.30.530.20">
    <property type="match status" value="1"/>
</dbReference>
<comment type="caution">
    <text evidence="2">The sequence shown here is derived from an EMBL/GenBank/DDBJ whole genome shotgun (WGS) entry which is preliminary data.</text>
</comment>
<evidence type="ECO:0000256" key="1">
    <source>
        <dbReference type="SAM" id="Phobius"/>
    </source>
</evidence>
<keyword evidence="1" id="KW-1133">Transmembrane helix</keyword>
<evidence type="ECO:0000313" key="3">
    <source>
        <dbReference type="Proteomes" id="UP000253570"/>
    </source>
</evidence>
<protein>
    <submittedName>
        <fullName evidence="2">Carbon monoxide dehydrogenase</fullName>
    </submittedName>
</protein>
<reference evidence="2 3" key="1">
    <citation type="journal article" date="2018" name="Microbiome">
        <title>Fine metagenomic profile of the Mediterranean stratified and mixed water columns revealed by assembly and recruitment.</title>
        <authorList>
            <person name="Haro-Moreno J.M."/>
            <person name="Lopez-Perez M."/>
            <person name="De La Torre J.R."/>
            <person name="Picazo A."/>
            <person name="Camacho A."/>
            <person name="Rodriguez-Valera F."/>
        </authorList>
    </citation>
    <scope>NUCLEOTIDE SEQUENCE [LARGE SCALE GENOMIC DNA]</scope>
    <source>
        <strain evidence="2">MED-G57</strain>
    </source>
</reference>
<dbReference type="PANTHER" id="PTHR38588">
    <property type="entry name" value="BLL0334 PROTEIN"/>
    <property type="match status" value="1"/>
</dbReference>
<dbReference type="InterPro" id="IPR010419">
    <property type="entry name" value="CO_DH_gsu"/>
</dbReference>
<dbReference type="InterPro" id="IPR023393">
    <property type="entry name" value="START-like_dom_sf"/>
</dbReference>
<dbReference type="AlphaFoldDB" id="A0A368DNF5"/>
<name>A0A368DNF5_9PROT</name>
<accession>A0A368DNF5</accession>
<gene>
    <name evidence="2" type="ORF">DBW71_04375</name>
</gene>
<dbReference type="Proteomes" id="UP000253570">
    <property type="component" value="Unassembled WGS sequence"/>
</dbReference>
<keyword evidence="1" id="KW-0812">Transmembrane</keyword>
<dbReference type="CDD" id="cd05018">
    <property type="entry name" value="CoxG"/>
    <property type="match status" value="1"/>
</dbReference>
<organism evidence="2 3">
    <name type="scientific">PS1 clade bacterium</name>
    <dbReference type="NCBI Taxonomy" id="2175152"/>
    <lineage>
        <taxon>Bacteria</taxon>
        <taxon>Pseudomonadati</taxon>
        <taxon>Pseudomonadota</taxon>
        <taxon>Alphaproteobacteria</taxon>
        <taxon>PS1 clade</taxon>
    </lineage>
</organism>
<feature type="transmembrane region" description="Helical" evidence="1">
    <location>
        <begin position="179"/>
        <end position="195"/>
    </location>
</feature>